<organism evidence="1 2">
    <name type="scientific">Callosobruchus maculatus</name>
    <name type="common">Southern cowpea weevil</name>
    <name type="synonym">Pulse bruchid</name>
    <dbReference type="NCBI Taxonomy" id="64391"/>
    <lineage>
        <taxon>Eukaryota</taxon>
        <taxon>Metazoa</taxon>
        <taxon>Ecdysozoa</taxon>
        <taxon>Arthropoda</taxon>
        <taxon>Hexapoda</taxon>
        <taxon>Insecta</taxon>
        <taxon>Pterygota</taxon>
        <taxon>Neoptera</taxon>
        <taxon>Endopterygota</taxon>
        <taxon>Coleoptera</taxon>
        <taxon>Polyphaga</taxon>
        <taxon>Cucujiformia</taxon>
        <taxon>Chrysomeloidea</taxon>
        <taxon>Chrysomelidae</taxon>
        <taxon>Bruchinae</taxon>
        <taxon>Bruchini</taxon>
        <taxon>Callosobruchus</taxon>
    </lineage>
</organism>
<keyword evidence="2" id="KW-1185">Reference proteome</keyword>
<evidence type="ECO:0000313" key="2">
    <source>
        <dbReference type="Proteomes" id="UP000410492"/>
    </source>
</evidence>
<dbReference type="AlphaFoldDB" id="A0A653DCS8"/>
<evidence type="ECO:0000313" key="1">
    <source>
        <dbReference type="EMBL" id="VEN58020.1"/>
    </source>
</evidence>
<sequence>MPNCLILSGCKIVDLLDAATFVQKTTINERSTKDSFVGQYTYFFRNGWFVALPCPSAKEMDWPQRQRMMHMRLRRLVLAHNDMFLQQAQYERELILRPVPNSRIKKPGNNVYTGYGDVGHIFFYYGVMNDGAFAQKFATDEDNDEEENDEEIDVGAAQEVNPANLPQINSDDDIFYRIPYLGLRMTLDVKCPLSYAPQSFLAKMSDIDLKQLKDNPKTSRKVETRIRVIFQCEGASYPRLPTMYDYDFRPVATTAK</sequence>
<dbReference type="OrthoDB" id="6077919at2759"/>
<protein>
    <submittedName>
        <fullName evidence="1">Uncharacterized protein</fullName>
    </submittedName>
</protein>
<dbReference type="EMBL" id="CAACVG010011413">
    <property type="protein sequence ID" value="VEN58020.1"/>
    <property type="molecule type" value="Genomic_DNA"/>
</dbReference>
<accession>A0A653DCS8</accession>
<name>A0A653DCS8_CALMS</name>
<proteinExistence type="predicted"/>
<reference evidence="1 2" key="1">
    <citation type="submission" date="2019-01" db="EMBL/GenBank/DDBJ databases">
        <authorList>
            <person name="Sayadi A."/>
        </authorList>
    </citation>
    <scope>NUCLEOTIDE SEQUENCE [LARGE SCALE GENOMIC DNA]</scope>
</reference>
<dbReference type="Proteomes" id="UP000410492">
    <property type="component" value="Unassembled WGS sequence"/>
</dbReference>
<gene>
    <name evidence="1" type="ORF">CALMAC_LOCUS16489</name>
</gene>